<evidence type="ECO:0000256" key="2">
    <source>
        <dbReference type="SAM" id="MobiDB-lite"/>
    </source>
</evidence>
<dbReference type="AlphaFoldDB" id="A0A2Z6MK79"/>
<protein>
    <submittedName>
        <fullName evidence="3">Uncharacterized protein</fullName>
    </submittedName>
</protein>
<reference evidence="4" key="1">
    <citation type="journal article" date="2017" name="Front. Plant Sci.">
        <title>Climate Clever Clovers: New Paradigm to Reduce the Environmental Footprint of Ruminants by Breeding Low Methanogenic Forages Utilizing Haplotype Variation.</title>
        <authorList>
            <person name="Kaur P."/>
            <person name="Appels R."/>
            <person name="Bayer P.E."/>
            <person name="Keeble-Gagnere G."/>
            <person name="Wang J."/>
            <person name="Hirakawa H."/>
            <person name="Shirasawa K."/>
            <person name="Vercoe P."/>
            <person name="Stefanova K."/>
            <person name="Durmic Z."/>
            <person name="Nichols P."/>
            <person name="Revell C."/>
            <person name="Isobe S.N."/>
            <person name="Edwards D."/>
            <person name="Erskine W."/>
        </authorList>
    </citation>
    <scope>NUCLEOTIDE SEQUENCE [LARGE SCALE GENOMIC DNA]</scope>
    <source>
        <strain evidence="4">cv. Daliak</strain>
    </source>
</reference>
<evidence type="ECO:0000256" key="1">
    <source>
        <dbReference type="SAM" id="Coils"/>
    </source>
</evidence>
<organism evidence="3 4">
    <name type="scientific">Trifolium subterraneum</name>
    <name type="common">Subterranean clover</name>
    <dbReference type="NCBI Taxonomy" id="3900"/>
    <lineage>
        <taxon>Eukaryota</taxon>
        <taxon>Viridiplantae</taxon>
        <taxon>Streptophyta</taxon>
        <taxon>Embryophyta</taxon>
        <taxon>Tracheophyta</taxon>
        <taxon>Spermatophyta</taxon>
        <taxon>Magnoliopsida</taxon>
        <taxon>eudicotyledons</taxon>
        <taxon>Gunneridae</taxon>
        <taxon>Pentapetalae</taxon>
        <taxon>rosids</taxon>
        <taxon>fabids</taxon>
        <taxon>Fabales</taxon>
        <taxon>Fabaceae</taxon>
        <taxon>Papilionoideae</taxon>
        <taxon>50 kb inversion clade</taxon>
        <taxon>NPAAA clade</taxon>
        <taxon>Hologalegina</taxon>
        <taxon>IRL clade</taxon>
        <taxon>Trifolieae</taxon>
        <taxon>Trifolium</taxon>
    </lineage>
</organism>
<accession>A0A2Z6MK79</accession>
<keyword evidence="4" id="KW-1185">Reference proteome</keyword>
<dbReference type="OrthoDB" id="1417804at2759"/>
<sequence length="193" mass="21885">MTHTNSNGEWVNDASKEVLTKVEEARLQLAAVEYVDGGDIDMLANIDFKSVVGERSGYSRGLGAGIKPQKGKAVTGIHEELKKECEKRHDIEMKLKDVETQLQKERKMREEMTTKFEESQRQIGEEMEKRVEAKMATMFCQMLNFQGGQSSSVLNTKSESNHKVNNMTRDKLSIKGVSNTSQRKVRSKDIKKN</sequence>
<evidence type="ECO:0000313" key="4">
    <source>
        <dbReference type="Proteomes" id="UP000242715"/>
    </source>
</evidence>
<dbReference type="EMBL" id="DF973279">
    <property type="protein sequence ID" value="GAU23860.1"/>
    <property type="molecule type" value="Genomic_DNA"/>
</dbReference>
<evidence type="ECO:0000313" key="3">
    <source>
        <dbReference type="EMBL" id="GAU23860.1"/>
    </source>
</evidence>
<gene>
    <name evidence="3" type="ORF">TSUD_369680</name>
</gene>
<feature type="region of interest" description="Disordered" evidence="2">
    <location>
        <begin position="150"/>
        <end position="193"/>
    </location>
</feature>
<keyword evidence="1" id="KW-0175">Coiled coil</keyword>
<feature type="coiled-coil region" evidence="1">
    <location>
        <begin position="88"/>
        <end position="122"/>
    </location>
</feature>
<name>A0A2Z6MK79_TRISU</name>
<proteinExistence type="predicted"/>
<feature type="compositionally biased region" description="Polar residues" evidence="2">
    <location>
        <begin position="150"/>
        <end position="167"/>
    </location>
</feature>
<dbReference type="Proteomes" id="UP000242715">
    <property type="component" value="Unassembled WGS sequence"/>
</dbReference>